<keyword evidence="2" id="KW-1185">Reference proteome</keyword>
<evidence type="ECO:0000313" key="1">
    <source>
        <dbReference type="EMBL" id="KAK6758541.1"/>
    </source>
</evidence>
<protein>
    <submittedName>
        <fullName evidence="1">Uncharacterized protein</fullName>
    </submittedName>
</protein>
<evidence type="ECO:0000313" key="2">
    <source>
        <dbReference type="Proteomes" id="UP001303046"/>
    </source>
</evidence>
<sequence length="147" mass="16729">MLELKLDLDLPMTSQPQAIVDLLQVDQLQEDMLELKLDPALLTMYQPHPTLDLLLVDQLQEVTQELKDPMFQPHPMADQPQVVLLQVVTSLELRLLQPMMSLLQPVQAAEHMRAHKGSTSDIIHESDILPVCLYICVIKRLSSILFT</sequence>
<dbReference type="EMBL" id="JAVFWL010000005">
    <property type="protein sequence ID" value="KAK6758541.1"/>
    <property type="molecule type" value="Genomic_DNA"/>
</dbReference>
<gene>
    <name evidence="1" type="primary">Necator_chrV.g20810</name>
    <name evidence="1" type="ORF">RB195_016017</name>
</gene>
<organism evidence="1 2">
    <name type="scientific">Necator americanus</name>
    <name type="common">Human hookworm</name>
    <dbReference type="NCBI Taxonomy" id="51031"/>
    <lineage>
        <taxon>Eukaryota</taxon>
        <taxon>Metazoa</taxon>
        <taxon>Ecdysozoa</taxon>
        <taxon>Nematoda</taxon>
        <taxon>Chromadorea</taxon>
        <taxon>Rhabditida</taxon>
        <taxon>Rhabditina</taxon>
        <taxon>Rhabditomorpha</taxon>
        <taxon>Strongyloidea</taxon>
        <taxon>Ancylostomatidae</taxon>
        <taxon>Bunostominae</taxon>
        <taxon>Necator</taxon>
    </lineage>
</organism>
<name>A0ABR1E7B1_NECAM</name>
<accession>A0ABR1E7B1</accession>
<dbReference type="Proteomes" id="UP001303046">
    <property type="component" value="Unassembled WGS sequence"/>
</dbReference>
<reference evidence="1 2" key="1">
    <citation type="submission" date="2023-08" db="EMBL/GenBank/DDBJ databases">
        <title>A Necator americanus chromosomal reference genome.</title>
        <authorList>
            <person name="Ilik V."/>
            <person name="Petrzelkova K.J."/>
            <person name="Pardy F."/>
            <person name="Fuh T."/>
            <person name="Niatou-Singa F.S."/>
            <person name="Gouil Q."/>
            <person name="Baker L."/>
            <person name="Ritchie M.E."/>
            <person name="Jex A.R."/>
            <person name="Gazzola D."/>
            <person name="Li H."/>
            <person name="Toshio Fujiwara R."/>
            <person name="Zhan B."/>
            <person name="Aroian R.V."/>
            <person name="Pafco B."/>
            <person name="Schwarz E.M."/>
        </authorList>
    </citation>
    <scope>NUCLEOTIDE SEQUENCE [LARGE SCALE GENOMIC DNA]</scope>
    <source>
        <strain evidence="1 2">Aroian</strain>
        <tissue evidence="1">Whole animal</tissue>
    </source>
</reference>
<proteinExistence type="predicted"/>
<comment type="caution">
    <text evidence="1">The sequence shown here is derived from an EMBL/GenBank/DDBJ whole genome shotgun (WGS) entry which is preliminary data.</text>
</comment>